<dbReference type="Pfam" id="PF00751">
    <property type="entry name" value="DM"/>
    <property type="match status" value="2"/>
</dbReference>
<sequence>MLSNHIPGQCPQVWVVDWCLIYFQSHSSADTPFKMSSPKKDADCQRFFGYGKKIPKNVKRHCGICRQHGITVETRGHSCPMKGCNCTKCDLIRRRRSIMSTQIRLRREQDKKFQRTTDANEADVVPLLSTSSETTTVKQDDANANMCYFCQKCKNHGVLSWKKDHKKVCEYANCHCEQCDLIDSRRALDRHIKQEKAAKREKLGSTANSSEESNSNSSCSPDAPSSSKSNVPDSPFPSLTTAFSLTSLVSSTSPSATSSFQKNSIFGSNCPTLGMFTTPVGTPLLTPSPNFFQAVPSLAYGTFCTTPFPAFYPNIPAGAGMFSGLGPLDMQLLLANMKCLSELVAVTTNRVASDCGDAPPSASFEILQVLGEGAFGEVLLVADKRNPSGRRGVEKKLIRKEALLHKMLSKKGHRNVIRYIGMKNDEQTLEYYIFLEYADAGELFDQINPDAGMTVPLARHYFRQLIDGVEFIHSNGIVHRDIKPENLLLTNSGLLKISDFGMATIFRHGDKERLLEANCGTLPYAAPEIFKCNRYRAEPIDVWSCGIVLTAMLTGNLPWERADDHSESYLNWDSNVIDDEAVWKKVSVSALSLLKIILVTKVGQRATISRIRNHPFFSNASASSGGPAKRRKVGEETWDACTQIETLLKECDQENSHSRVNLSFSQPTRPEELYCSQQIVLSQGNTDPTQRFVRRMTRFCVNVDCNEALSRINSESETAGLVAKWKTENQLIVTQRDMSFVVTGYEMLYNGVKKVMLDFRRSRGDGLQFKRTFLLLRDSVQDIICTEGNDWLAEYGLTPTQQPEAALE</sequence>
<feature type="DNA-binding region" description="DM" evidence="14">
    <location>
        <begin position="150"/>
        <end position="200"/>
    </location>
</feature>
<evidence type="ECO:0000256" key="3">
    <source>
        <dbReference type="ARBA" id="ARBA00022527"/>
    </source>
</evidence>
<keyword evidence="11 14" id="KW-0539">Nucleus</keyword>
<dbReference type="PROSITE" id="PS00107">
    <property type="entry name" value="PROTEIN_KINASE_ATP"/>
    <property type="match status" value="1"/>
</dbReference>
<keyword evidence="7" id="KW-0418">Kinase</keyword>
<dbReference type="GO" id="GO:0006355">
    <property type="term" value="P:regulation of DNA-templated transcription"/>
    <property type="evidence" value="ECO:0007669"/>
    <property type="project" value="InterPro"/>
</dbReference>
<keyword evidence="8 14" id="KW-0862">Zinc</keyword>
<dbReference type="InterPro" id="IPR008271">
    <property type="entry name" value="Ser/Thr_kinase_AS"/>
</dbReference>
<dbReference type="EC" id="2.7.11.1" evidence="2"/>
<evidence type="ECO:0000259" key="18">
    <source>
        <dbReference type="PROSITE" id="PS50809"/>
    </source>
</evidence>
<dbReference type="InterPro" id="IPR000719">
    <property type="entry name" value="Prot_kinase_dom"/>
</dbReference>
<evidence type="ECO:0000256" key="9">
    <source>
        <dbReference type="ARBA" id="ARBA00022840"/>
    </source>
</evidence>
<evidence type="ECO:0000256" key="16">
    <source>
        <dbReference type="SAM" id="MobiDB-lite"/>
    </source>
</evidence>
<feature type="domain" description="DM" evidence="18">
    <location>
        <begin position="62"/>
        <end position="107"/>
    </location>
</feature>
<keyword evidence="4" id="KW-0808">Transferase</keyword>
<evidence type="ECO:0000256" key="15">
    <source>
        <dbReference type="PROSITE-ProRule" id="PRU10141"/>
    </source>
</evidence>
<dbReference type="SMART" id="SM00220">
    <property type="entry name" value="S_TKc"/>
    <property type="match status" value="1"/>
</dbReference>
<dbReference type="OrthoDB" id="539158at2759"/>
<evidence type="ECO:0000259" key="17">
    <source>
        <dbReference type="PROSITE" id="PS50011"/>
    </source>
</evidence>
<dbReference type="PROSITE" id="PS50011">
    <property type="entry name" value="PROTEIN_KINASE_DOM"/>
    <property type="match status" value="1"/>
</dbReference>
<evidence type="ECO:0000256" key="5">
    <source>
        <dbReference type="ARBA" id="ARBA00022723"/>
    </source>
</evidence>
<dbReference type="GO" id="GO:0046872">
    <property type="term" value="F:metal ion binding"/>
    <property type="evidence" value="ECO:0007669"/>
    <property type="project" value="UniProtKB-KW"/>
</dbReference>
<evidence type="ECO:0000256" key="10">
    <source>
        <dbReference type="ARBA" id="ARBA00023125"/>
    </source>
</evidence>
<dbReference type="PANTHER" id="PTHR24346:SF107">
    <property type="entry name" value="SERINE_THREONINE-PROTEIN KINASE CHK1"/>
    <property type="match status" value="1"/>
</dbReference>
<dbReference type="GO" id="GO:0005524">
    <property type="term" value="F:ATP binding"/>
    <property type="evidence" value="ECO:0007669"/>
    <property type="project" value="UniProtKB-UniRule"/>
</dbReference>
<evidence type="ECO:0000256" key="6">
    <source>
        <dbReference type="ARBA" id="ARBA00022741"/>
    </source>
</evidence>
<dbReference type="EMBL" id="CAJGYM010000091">
    <property type="protein sequence ID" value="CAD6197335.1"/>
    <property type="molecule type" value="Genomic_DNA"/>
</dbReference>
<evidence type="ECO:0000256" key="13">
    <source>
        <dbReference type="ARBA" id="ARBA00048679"/>
    </source>
</evidence>
<feature type="binding site" evidence="15">
    <location>
        <position position="400"/>
    </location>
    <ligand>
        <name>ATP</name>
        <dbReference type="ChEBI" id="CHEBI:30616"/>
    </ligand>
</feature>
<dbReference type="PROSITE" id="PS00108">
    <property type="entry name" value="PROTEIN_KINASE_ST"/>
    <property type="match status" value="1"/>
</dbReference>
<evidence type="ECO:0000256" key="11">
    <source>
        <dbReference type="ARBA" id="ARBA00023242"/>
    </source>
</evidence>
<feature type="region of interest" description="Disordered" evidence="16">
    <location>
        <begin position="196"/>
        <end position="234"/>
    </location>
</feature>
<evidence type="ECO:0000256" key="2">
    <source>
        <dbReference type="ARBA" id="ARBA00012513"/>
    </source>
</evidence>
<dbReference type="AlphaFoldDB" id="A0A8S1HQ34"/>
<keyword evidence="6 15" id="KW-0547">Nucleotide-binding</keyword>
<keyword evidence="3" id="KW-0723">Serine/threonine-protein kinase</keyword>
<dbReference type="GO" id="GO:0005634">
    <property type="term" value="C:nucleus"/>
    <property type="evidence" value="ECO:0007669"/>
    <property type="project" value="UniProtKB-SubCell"/>
</dbReference>
<keyword evidence="10 14" id="KW-0238">DNA-binding</keyword>
<evidence type="ECO:0000256" key="1">
    <source>
        <dbReference type="ARBA" id="ARBA00010791"/>
    </source>
</evidence>
<comment type="catalytic activity">
    <reaction evidence="12">
        <text>L-threonyl-[protein] + ATP = O-phospho-L-threonyl-[protein] + ADP + H(+)</text>
        <dbReference type="Rhea" id="RHEA:46608"/>
        <dbReference type="Rhea" id="RHEA-COMP:11060"/>
        <dbReference type="Rhea" id="RHEA-COMP:11605"/>
        <dbReference type="ChEBI" id="CHEBI:15378"/>
        <dbReference type="ChEBI" id="CHEBI:30013"/>
        <dbReference type="ChEBI" id="CHEBI:30616"/>
        <dbReference type="ChEBI" id="CHEBI:61977"/>
        <dbReference type="ChEBI" id="CHEBI:456216"/>
        <dbReference type="EC" id="2.7.11.1"/>
    </reaction>
</comment>
<comment type="caution">
    <text evidence="19">The sequence shown here is derived from an EMBL/GenBank/DDBJ whole genome shotgun (WGS) entry which is preliminary data.</text>
</comment>
<dbReference type="GO" id="GO:0035556">
    <property type="term" value="P:intracellular signal transduction"/>
    <property type="evidence" value="ECO:0007669"/>
    <property type="project" value="TreeGrafter"/>
</dbReference>
<protein>
    <recommendedName>
        <fullName evidence="2">non-specific serine/threonine protein kinase</fullName>
        <ecNumber evidence="2">2.7.11.1</ecNumber>
    </recommendedName>
</protein>
<dbReference type="SMART" id="SM00301">
    <property type="entry name" value="DM"/>
    <property type="match status" value="2"/>
</dbReference>
<dbReference type="GO" id="GO:0005737">
    <property type="term" value="C:cytoplasm"/>
    <property type="evidence" value="ECO:0007669"/>
    <property type="project" value="TreeGrafter"/>
</dbReference>
<dbReference type="GO" id="GO:0043565">
    <property type="term" value="F:sequence-specific DNA binding"/>
    <property type="evidence" value="ECO:0007669"/>
    <property type="project" value="InterPro"/>
</dbReference>
<dbReference type="InterPro" id="IPR011009">
    <property type="entry name" value="Kinase-like_dom_sf"/>
</dbReference>
<dbReference type="InterPro" id="IPR036407">
    <property type="entry name" value="DM_DNA-bd_sf"/>
</dbReference>
<keyword evidence="20" id="KW-1185">Reference proteome</keyword>
<name>A0A8S1HQ34_9PELO</name>
<feature type="domain" description="Protein kinase" evidence="17">
    <location>
        <begin position="364"/>
        <end position="617"/>
    </location>
</feature>
<accession>A0A8S1HQ34</accession>
<dbReference type="InterPro" id="IPR001275">
    <property type="entry name" value="DM_DNA-bd"/>
</dbReference>
<dbReference type="PANTHER" id="PTHR24346">
    <property type="entry name" value="MAP/MICROTUBULE AFFINITY-REGULATING KINASE"/>
    <property type="match status" value="1"/>
</dbReference>
<comment type="similarity">
    <text evidence="1">Belongs to the protein kinase superfamily. CAMK Ser/Thr protein kinase family. NIM1 subfamily.</text>
</comment>
<keyword evidence="5 14" id="KW-0479">Metal-binding</keyword>
<feature type="domain" description="DM" evidence="18">
    <location>
        <begin position="150"/>
        <end position="200"/>
    </location>
</feature>
<evidence type="ECO:0000256" key="14">
    <source>
        <dbReference type="PROSITE-ProRule" id="PRU00070"/>
    </source>
</evidence>
<organism evidence="19 20">
    <name type="scientific">Caenorhabditis auriculariae</name>
    <dbReference type="NCBI Taxonomy" id="2777116"/>
    <lineage>
        <taxon>Eukaryota</taxon>
        <taxon>Metazoa</taxon>
        <taxon>Ecdysozoa</taxon>
        <taxon>Nematoda</taxon>
        <taxon>Chromadorea</taxon>
        <taxon>Rhabditida</taxon>
        <taxon>Rhabditina</taxon>
        <taxon>Rhabditomorpha</taxon>
        <taxon>Rhabditoidea</taxon>
        <taxon>Rhabditidae</taxon>
        <taxon>Peloderinae</taxon>
        <taxon>Caenorhabditis</taxon>
    </lineage>
</organism>
<dbReference type="GO" id="GO:0004674">
    <property type="term" value="F:protein serine/threonine kinase activity"/>
    <property type="evidence" value="ECO:0007669"/>
    <property type="project" value="UniProtKB-KW"/>
</dbReference>
<evidence type="ECO:0000256" key="12">
    <source>
        <dbReference type="ARBA" id="ARBA00047899"/>
    </source>
</evidence>
<comment type="subcellular location">
    <subcellularLocation>
        <location evidence="14">Nucleus</location>
    </subcellularLocation>
</comment>
<dbReference type="PROSITE" id="PS40000">
    <property type="entry name" value="DM_1"/>
    <property type="match status" value="1"/>
</dbReference>
<feature type="DNA-binding region" description="DM" evidence="14">
    <location>
        <begin position="62"/>
        <end position="107"/>
    </location>
</feature>
<dbReference type="PROSITE" id="PS50809">
    <property type="entry name" value="DM_2"/>
    <property type="match status" value="2"/>
</dbReference>
<feature type="compositionally biased region" description="Low complexity" evidence="16">
    <location>
        <begin position="205"/>
        <end position="234"/>
    </location>
</feature>
<comment type="catalytic activity">
    <reaction evidence="13">
        <text>L-seryl-[protein] + ATP = O-phospho-L-seryl-[protein] + ADP + H(+)</text>
        <dbReference type="Rhea" id="RHEA:17989"/>
        <dbReference type="Rhea" id="RHEA-COMP:9863"/>
        <dbReference type="Rhea" id="RHEA-COMP:11604"/>
        <dbReference type="ChEBI" id="CHEBI:15378"/>
        <dbReference type="ChEBI" id="CHEBI:29999"/>
        <dbReference type="ChEBI" id="CHEBI:30616"/>
        <dbReference type="ChEBI" id="CHEBI:83421"/>
        <dbReference type="ChEBI" id="CHEBI:456216"/>
        <dbReference type="EC" id="2.7.11.1"/>
    </reaction>
</comment>
<dbReference type="InterPro" id="IPR017441">
    <property type="entry name" value="Protein_kinase_ATP_BS"/>
</dbReference>
<gene>
    <name evidence="19" type="ORF">CAUJ_LOCUS13244</name>
</gene>
<evidence type="ECO:0000256" key="4">
    <source>
        <dbReference type="ARBA" id="ARBA00022679"/>
    </source>
</evidence>
<dbReference type="SUPFAM" id="SSF82927">
    <property type="entry name" value="Cysteine-rich DNA binding domain, (DM domain)"/>
    <property type="match status" value="2"/>
</dbReference>
<evidence type="ECO:0000256" key="7">
    <source>
        <dbReference type="ARBA" id="ARBA00022777"/>
    </source>
</evidence>
<dbReference type="Proteomes" id="UP000835052">
    <property type="component" value="Unassembled WGS sequence"/>
</dbReference>
<reference evidence="19" key="1">
    <citation type="submission" date="2020-10" db="EMBL/GenBank/DDBJ databases">
        <authorList>
            <person name="Kikuchi T."/>
        </authorList>
    </citation>
    <scope>NUCLEOTIDE SEQUENCE</scope>
    <source>
        <strain evidence="19">NKZ352</strain>
    </source>
</reference>
<dbReference type="Gene3D" id="4.10.1040.10">
    <property type="entry name" value="DM DNA-binding domain"/>
    <property type="match status" value="2"/>
</dbReference>
<proteinExistence type="inferred from homology"/>
<evidence type="ECO:0000313" key="20">
    <source>
        <dbReference type="Proteomes" id="UP000835052"/>
    </source>
</evidence>
<dbReference type="Pfam" id="PF00069">
    <property type="entry name" value="Pkinase"/>
    <property type="match status" value="1"/>
</dbReference>
<dbReference type="Gene3D" id="1.10.510.10">
    <property type="entry name" value="Transferase(Phosphotransferase) domain 1"/>
    <property type="match status" value="1"/>
</dbReference>
<evidence type="ECO:0000313" key="19">
    <source>
        <dbReference type="EMBL" id="CAD6197335.1"/>
    </source>
</evidence>
<evidence type="ECO:0000256" key="8">
    <source>
        <dbReference type="ARBA" id="ARBA00022833"/>
    </source>
</evidence>
<keyword evidence="9 15" id="KW-0067">ATP-binding</keyword>
<dbReference type="SUPFAM" id="SSF56112">
    <property type="entry name" value="Protein kinase-like (PK-like)"/>
    <property type="match status" value="1"/>
</dbReference>